<dbReference type="AlphaFoldDB" id="A0A7I9WCW0"/>
<proteinExistence type="predicted"/>
<evidence type="ECO:0000313" key="3">
    <source>
        <dbReference type="Proteomes" id="UP000465302"/>
    </source>
</evidence>
<dbReference type="EMBL" id="BLKS01000004">
    <property type="protein sequence ID" value="GFG55504.1"/>
    <property type="molecule type" value="Genomic_DNA"/>
</dbReference>
<organism evidence="2 3">
    <name type="scientific">Mycolicibacterium agri</name>
    <name type="common">Mycobacterium agri</name>
    <dbReference type="NCBI Taxonomy" id="36811"/>
    <lineage>
        <taxon>Bacteria</taxon>
        <taxon>Bacillati</taxon>
        <taxon>Actinomycetota</taxon>
        <taxon>Actinomycetes</taxon>
        <taxon>Mycobacteriales</taxon>
        <taxon>Mycobacteriaceae</taxon>
        <taxon>Mycolicibacterium</taxon>
    </lineage>
</organism>
<sequence length="316" mass="34808">MGRYPQILCGVLAQVRTADIIERVSVEEVFQANGGVATAEQLRTVMSRRALAYHLKTGAIVRVWRGVYAPNAPDLFARLAGLDLVAAERIVACMGTAAALYGFDTEGRSKVHILDPGVRMRPTAGLMVHQRVGAPLQRVRGRLATAPAWTAVEVARTLRRPRALATLDAALHCGACTREEISAAIEEQKGRRGIVKVRELVVHADGRAESAMESEARLVMIDGGVPLPDLQFEIVDLCGELWRVDFAWPESMLVAEYDSAEWHANPDAFKHDRRKTARLQECGYTVLPIVSDDVRRYPAALVARIFNHLDRQALAS</sequence>
<name>A0A7I9WCW0_MYCAG</name>
<evidence type="ECO:0000259" key="1">
    <source>
        <dbReference type="Pfam" id="PF04480"/>
    </source>
</evidence>
<gene>
    <name evidence="2" type="ORF">MAGR_69450</name>
</gene>
<comment type="caution">
    <text evidence="2">The sequence shown here is derived from an EMBL/GenBank/DDBJ whole genome shotgun (WGS) entry which is preliminary data.</text>
</comment>
<protein>
    <recommendedName>
        <fullName evidence="1">DUF559 domain-containing protein</fullName>
    </recommendedName>
</protein>
<evidence type="ECO:0000313" key="2">
    <source>
        <dbReference type="EMBL" id="GFG55504.1"/>
    </source>
</evidence>
<dbReference type="SUPFAM" id="SSF52980">
    <property type="entry name" value="Restriction endonuclease-like"/>
    <property type="match status" value="1"/>
</dbReference>
<dbReference type="InterPro" id="IPR011335">
    <property type="entry name" value="Restrct_endonuc-II-like"/>
</dbReference>
<dbReference type="InterPro" id="IPR007569">
    <property type="entry name" value="DUF559"/>
</dbReference>
<accession>A0A7I9WCW0</accession>
<dbReference type="Gene3D" id="3.40.960.10">
    <property type="entry name" value="VSR Endonuclease"/>
    <property type="match status" value="1"/>
</dbReference>
<dbReference type="Pfam" id="PF04480">
    <property type="entry name" value="DUF559"/>
    <property type="match status" value="1"/>
</dbReference>
<feature type="domain" description="DUF559" evidence="1">
    <location>
        <begin position="243"/>
        <end position="309"/>
    </location>
</feature>
<dbReference type="Proteomes" id="UP000465302">
    <property type="component" value="Unassembled WGS sequence"/>
</dbReference>
<reference evidence="2 3" key="1">
    <citation type="journal article" date="2019" name="Emerg. Microbes Infect.">
        <title>Comprehensive subspecies identification of 175 nontuberculous mycobacteria species based on 7547 genomic profiles.</title>
        <authorList>
            <person name="Matsumoto Y."/>
            <person name="Kinjo T."/>
            <person name="Motooka D."/>
            <person name="Nabeya D."/>
            <person name="Jung N."/>
            <person name="Uechi K."/>
            <person name="Horii T."/>
            <person name="Iida T."/>
            <person name="Fujita J."/>
            <person name="Nakamura S."/>
        </authorList>
    </citation>
    <scope>NUCLEOTIDE SEQUENCE [LARGE SCALE GENOMIC DNA]</scope>
    <source>
        <strain evidence="2 3">JCM 6377</strain>
    </source>
</reference>